<dbReference type="AlphaFoldDB" id="A0A1X1TFQ3"/>
<dbReference type="SUPFAM" id="SSF47413">
    <property type="entry name" value="lambda repressor-like DNA-binding domains"/>
    <property type="match status" value="1"/>
</dbReference>
<evidence type="ECO:0000313" key="3">
    <source>
        <dbReference type="Proteomes" id="UP000193465"/>
    </source>
</evidence>
<keyword evidence="3" id="KW-1185">Reference proteome</keyword>
<dbReference type="InterPro" id="IPR001387">
    <property type="entry name" value="Cro/C1-type_HTH"/>
</dbReference>
<dbReference type="Gene3D" id="1.10.260.40">
    <property type="entry name" value="lambda repressor-like DNA-binding domains"/>
    <property type="match status" value="1"/>
</dbReference>
<comment type="caution">
    <text evidence="2">The sequence shown here is derived from an EMBL/GenBank/DDBJ whole genome shotgun (WGS) entry which is preliminary data.</text>
</comment>
<reference evidence="2 3" key="1">
    <citation type="submission" date="2016-01" db="EMBL/GenBank/DDBJ databases">
        <title>The new phylogeny of the genus Mycobacterium.</title>
        <authorList>
            <person name="Tarcisio F."/>
            <person name="Conor M."/>
            <person name="Antonella G."/>
            <person name="Elisabetta G."/>
            <person name="Giulia F.S."/>
            <person name="Sara T."/>
            <person name="Anna F."/>
            <person name="Clotilde B."/>
            <person name="Roberto B."/>
            <person name="Veronica D.S."/>
            <person name="Fabio R."/>
            <person name="Monica P."/>
            <person name="Olivier J."/>
            <person name="Enrico T."/>
            <person name="Nicola S."/>
        </authorList>
    </citation>
    <scope>NUCLEOTIDE SEQUENCE [LARGE SCALE GENOMIC DNA]</scope>
    <source>
        <strain evidence="2 3">ATCC 27353</strain>
    </source>
</reference>
<dbReference type="SMART" id="SM00530">
    <property type="entry name" value="HTH_XRE"/>
    <property type="match status" value="1"/>
</dbReference>
<organism evidence="2 3">
    <name type="scientific">Mycolicibacter engbaekii</name>
    <dbReference type="NCBI Taxonomy" id="188915"/>
    <lineage>
        <taxon>Bacteria</taxon>
        <taxon>Bacillati</taxon>
        <taxon>Actinomycetota</taxon>
        <taxon>Actinomycetes</taxon>
        <taxon>Mycobacteriales</taxon>
        <taxon>Mycobacteriaceae</taxon>
        <taxon>Mycolicibacter</taxon>
    </lineage>
</organism>
<gene>
    <name evidence="2" type="ORF">AWC02_15375</name>
</gene>
<feature type="domain" description="HTH cro/C1-type" evidence="1">
    <location>
        <begin position="20"/>
        <end position="74"/>
    </location>
</feature>
<sequence>MAKMGPTRIGHIERLAGNLLKVARGQIGVSQRQLAELAGMPQSTIARIESGTRQPSLPVLARILAAADLEIRINLAPYEGHDDTLDATDAFLTPDQLTRRRTKQEAFAVSLRHSEIG</sequence>
<protein>
    <recommendedName>
        <fullName evidence="1">HTH cro/C1-type domain-containing protein</fullName>
    </recommendedName>
</protein>
<dbReference type="InterPro" id="IPR010982">
    <property type="entry name" value="Lambda_DNA-bd_dom_sf"/>
</dbReference>
<dbReference type="STRING" id="188915.AWC02_15375"/>
<evidence type="ECO:0000313" key="2">
    <source>
        <dbReference type="EMBL" id="ORV43379.1"/>
    </source>
</evidence>
<dbReference type="Proteomes" id="UP000193465">
    <property type="component" value="Unassembled WGS sequence"/>
</dbReference>
<dbReference type="EMBL" id="LQOT01000057">
    <property type="protein sequence ID" value="ORV43379.1"/>
    <property type="molecule type" value="Genomic_DNA"/>
</dbReference>
<dbReference type="RefSeq" id="WP_085129611.1">
    <property type="nucleotide sequence ID" value="NZ_LQOT01000057.1"/>
</dbReference>
<name>A0A1X1TFQ3_9MYCO</name>
<dbReference type="CDD" id="cd00093">
    <property type="entry name" value="HTH_XRE"/>
    <property type="match status" value="1"/>
</dbReference>
<evidence type="ECO:0000259" key="1">
    <source>
        <dbReference type="PROSITE" id="PS50943"/>
    </source>
</evidence>
<accession>A0A1X1TFQ3</accession>
<proteinExistence type="predicted"/>
<dbReference type="GO" id="GO:0003677">
    <property type="term" value="F:DNA binding"/>
    <property type="evidence" value="ECO:0007669"/>
    <property type="project" value="InterPro"/>
</dbReference>
<dbReference type="PROSITE" id="PS50943">
    <property type="entry name" value="HTH_CROC1"/>
    <property type="match status" value="1"/>
</dbReference>
<dbReference type="Pfam" id="PF01381">
    <property type="entry name" value="HTH_3"/>
    <property type="match status" value="1"/>
</dbReference>